<accession>A0A183D4U9</accession>
<dbReference type="SUPFAM" id="SSF56436">
    <property type="entry name" value="C-type lectin-like"/>
    <property type="match status" value="1"/>
</dbReference>
<sequence>MKYNKTGGPYWIGVRKLSGTWMVPMLNNATAARYGYHPFGYQPAVYTNWRSSQPDGCCGRNVTCVLANLKNGFGQWDDAFCDRVRTSPAGVVCQRYAYQPV</sequence>
<reference evidence="2 3" key="2">
    <citation type="submission" date="2018-11" db="EMBL/GenBank/DDBJ databases">
        <authorList>
            <consortium name="Pathogen Informatics"/>
        </authorList>
    </citation>
    <scope>NUCLEOTIDE SEQUENCE [LARGE SCALE GENOMIC DNA]</scope>
</reference>
<name>A0A183D4U9_9BILA</name>
<evidence type="ECO:0000313" key="4">
    <source>
        <dbReference type="WBParaSite" id="GPUH_0000374701-mRNA-1"/>
    </source>
</evidence>
<proteinExistence type="predicted"/>
<evidence type="ECO:0000313" key="3">
    <source>
        <dbReference type="Proteomes" id="UP000271098"/>
    </source>
</evidence>
<dbReference type="InterPro" id="IPR016187">
    <property type="entry name" value="CTDL_fold"/>
</dbReference>
<dbReference type="WBParaSite" id="GPUH_0000374701-mRNA-1">
    <property type="protein sequence ID" value="GPUH_0000374701-mRNA-1"/>
    <property type="gene ID" value="GPUH_0000374701"/>
</dbReference>
<dbReference type="AlphaFoldDB" id="A0A183D4U9"/>
<dbReference type="Proteomes" id="UP000271098">
    <property type="component" value="Unassembled WGS sequence"/>
</dbReference>
<dbReference type="EMBL" id="UYRT01006579">
    <property type="protein sequence ID" value="VDK40776.1"/>
    <property type="molecule type" value="Genomic_DNA"/>
</dbReference>
<reference evidence="4" key="1">
    <citation type="submission" date="2016-06" db="UniProtKB">
        <authorList>
            <consortium name="WormBaseParasite"/>
        </authorList>
    </citation>
    <scope>IDENTIFICATION</scope>
</reference>
<dbReference type="InterPro" id="IPR016186">
    <property type="entry name" value="C-type_lectin-like/link_sf"/>
</dbReference>
<dbReference type="Gene3D" id="3.10.100.10">
    <property type="entry name" value="Mannose-Binding Protein A, subunit A"/>
    <property type="match status" value="1"/>
</dbReference>
<protein>
    <submittedName>
        <fullName evidence="4">C-type lectin domain-containing protein</fullName>
    </submittedName>
</protein>
<dbReference type="PROSITE" id="PS50041">
    <property type="entry name" value="C_TYPE_LECTIN_2"/>
    <property type="match status" value="1"/>
</dbReference>
<dbReference type="InterPro" id="IPR001304">
    <property type="entry name" value="C-type_lectin-like"/>
</dbReference>
<dbReference type="OrthoDB" id="5867782at2759"/>
<evidence type="ECO:0000313" key="2">
    <source>
        <dbReference type="EMBL" id="VDK40776.1"/>
    </source>
</evidence>
<feature type="domain" description="C-type lectin" evidence="1">
    <location>
        <begin position="10"/>
        <end position="83"/>
    </location>
</feature>
<gene>
    <name evidence="2" type="ORF">GPUH_LOCUS3740</name>
</gene>
<organism evidence="4">
    <name type="scientific">Gongylonema pulchrum</name>
    <dbReference type="NCBI Taxonomy" id="637853"/>
    <lineage>
        <taxon>Eukaryota</taxon>
        <taxon>Metazoa</taxon>
        <taxon>Ecdysozoa</taxon>
        <taxon>Nematoda</taxon>
        <taxon>Chromadorea</taxon>
        <taxon>Rhabditida</taxon>
        <taxon>Spirurina</taxon>
        <taxon>Spiruromorpha</taxon>
        <taxon>Spiruroidea</taxon>
        <taxon>Gongylonematidae</taxon>
        <taxon>Gongylonema</taxon>
    </lineage>
</organism>
<keyword evidence="3" id="KW-1185">Reference proteome</keyword>
<evidence type="ECO:0000259" key="1">
    <source>
        <dbReference type="PROSITE" id="PS50041"/>
    </source>
</evidence>